<gene>
    <name evidence="4" type="ORF">IAA52_13720</name>
</gene>
<dbReference type="PROSITE" id="PS50935">
    <property type="entry name" value="SSB"/>
    <property type="match status" value="1"/>
</dbReference>
<dbReference type="GO" id="GO:0003697">
    <property type="term" value="F:single-stranded DNA binding"/>
    <property type="evidence" value="ECO:0007669"/>
    <property type="project" value="InterPro"/>
</dbReference>
<dbReference type="AlphaFoldDB" id="A0A9D1CXX0"/>
<evidence type="ECO:0000256" key="1">
    <source>
        <dbReference type="ARBA" id="ARBA00023125"/>
    </source>
</evidence>
<dbReference type="InterPro" id="IPR000424">
    <property type="entry name" value="Primosome_PriB/ssb"/>
</dbReference>
<comment type="caution">
    <text evidence="4">The sequence shown here is derived from an EMBL/GenBank/DDBJ whole genome shotgun (WGS) entry which is preliminary data.</text>
</comment>
<dbReference type="SUPFAM" id="SSF50249">
    <property type="entry name" value="Nucleic acid-binding proteins"/>
    <property type="match status" value="1"/>
</dbReference>
<feature type="region of interest" description="Disordered" evidence="3">
    <location>
        <begin position="97"/>
        <end position="157"/>
    </location>
</feature>
<reference evidence="4" key="2">
    <citation type="journal article" date="2021" name="PeerJ">
        <title>Extensive microbial diversity within the chicken gut microbiome revealed by metagenomics and culture.</title>
        <authorList>
            <person name="Gilroy R."/>
            <person name="Ravi A."/>
            <person name="Getino M."/>
            <person name="Pursley I."/>
            <person name="Horton D.L."/>
            <person name="Alikhan N.F."/>
            <person name="Baker D."/>
            <person name="Gharbi K."/>
            <person name="Hall N."/>
            <person name="Watson M."/>
            <person name="Adriaenssens E.M."/>
            <person name="Foster-Nyarko E."/>
            <person name="Jarju S."/>
            <person name="Secka A."/>
            <person name="Antonio M."/>
            <person name="Oren A."/>
            <person name="Chaudhuri R.R."/>
            <person name="La Ragione R."/>
            <person name="Hildebrand F."/>
            <person name="Pallen M.J."/>
        </authorList>
    </citation>
    <scope>NUCLEOTIDE SEQUENCE</scope>
    <source>
        <strain evidence="4">ChiSjej6B24-2974</strain>
    </source>
</reference>
<dbReference type="EMBL" id="DVFZ01000128">
    <property type="protein sequence ID" value="HIQ84143.1"/>
    <property type="molecule type" value="Genomic_DNA"/>
</dbReference>
<accession>A0A9D1CXX0</accession>
<sequence>MNQVFISGIIADRPRLTQPENGAAHLMFALSMRHRTAKGVVKQELYTVNAWNRVALWGAEQLAQGQLVALQGYLTQHARESGVLAVEITAEEFLLSARKTGGQEREQKQASPPAAMGRADSGRKAPAMGTVAQAEEQHETPDEQDRPEAASAIEAAS</sequence>
<dbReference type="Proteomes" id="UP000824260">
    <property type="component" value="Unassembled WGS sequence"/>
</dbReference>
<name>A0A9D1CXX0_9FIRM</name>
<keyword evidence="1 2" id="KW-0238">DNA-binding</keyword>
<protein>
    <submittedName>
        <fullName evidence="4">Single-stranded DNA-binding protein</fullName>
    </submittedName>
</protein>
<evidence type="ECO:0000256" key="3">
    <source>
        <dbReference type="SAM" id="MobiDB-lite"/>
    </source>
</evidence>
<evidence type="ECO:0000313" key="4">
    <source>
        <dbReference type="EMBL" id="HIQ84143.1"/>
    </source>
</evidence>
<feature type="compositionally biased region" description="Basic and acidic residues" evidence="3">
    <location>
        <begin position="135"/>
        <end position="148"/>
    </location>
</feature>
<evidence type="ECO:0000256" key="2">
    <source>
        <dbReference type="PROSITE-ProRule" id="PRU00252"/>
    </source>
</evidence>
<dbReference type="InterPro" id="IPR012340">
    <property type="entry name" value="NA-bd_OB-fold"/>
</dbReference>
<evidence type="ECO:0000313" key="5">
    <source>
        <dbReference type="Proteomes" id="UP000824260"/>
    </source>
</evidence>
<organism evidence="4 5">
    <name type="scientific">Candidatus Pullichristensenella stercorigallinarum</name>
    <dbReference type="NCBI Taxonomy" id="2840909"/>
    <lineage>
        <taxon>Bacteria</taxon>
        <taxon>Bacillati</taxon>
        <taxon>Bacillota</taxon>
        <taxon>Clostridia</taxon>
        <taxon>Candidatus Pullichristensenella</taxon>
    </lineage>
</organism>
<dbReference type="Gene3D" id="2.40.50.140">
    <property type="entry name" value="Nucleic acid-binding proteins"/>
    <property type="match status" value="1"/>
</dbReference>
<proteinExistence type="predicted"/>
<dbReference type="Pfam" id="PF00436">
    <property type="entry name" value="SSB"/>
    <property type="match status" value="1"/>
</dbReference>
<reference evidence="4" key="1">
    <citation type="submission" date="2020-10" db="EMBL/GenBank/DDBJ databases">
        <authorList>
            <person name="Gilroy R."/>
        </authorList>
    </citation>
    <scope>NUCLEOTIDE SEQUENCE</scope>
    <source>
        <strain evidence="4">ChiSjej6B24-2974</strain>
    </source>
</reference>